<evidence type="ECO:0000313" key="3">
    <source>
        <dbReference type="RefSeq" id="XP_065668253.1"/>
    </source>
</evidence>
<proteinExistence type="predicted"/>
<gene>
    <name evidence="3" type="primary">LOC105846037</name>
</gene>
<feature type="coiled-coil region" evidence="1">
    <location>
        <begin position="375"/>
        <end position="402"/>
    </location>
</feature>
<name>A0ABM4D1X3_HYDVU</name>
<organism evidence="2 3">
    <name type="scientific">Hydra vulgaris</name>
    <name type="common">Hydra</name>
    <name type="synonym">Hydra attenuata</name>
    <dbReference type="NCBI Taxonomy" id="6087"/>
    <lineage>
        <taxon>Eukaryota</taxon>
        <taxon>Metazoa</taxon>
        <taxon>Cnidaria</taxon>
        <taxon>Hydrozoa</taxon>
        <taxon>Hydroidolina</taxon>
        <taxon>Anthoathecata</taxon>
        <taxon>Aplanulata</taxon>
        <taxon>Hydridae</taxon>
        <taxon>Hydra</taxon>
    </lineage>
</organism>
<feature type="coiled-coil region" evidence="1">
    <location>
        <begin position="555"/>
        <end position="648"/>
    </location>
</feature>
<dbReference type="InterPro" id="IPR038826">
    <property type="entry name" value="CCDC178"/>
</dbReference>
<dbReference type="PANTHER" id="PTHR35088">
    <property type="entry name" value="COILED-COIL DOMAIN-CONTAINING PROTEIN 178"/>
    <property type="match status" value="1"/>
</dbReference>
<accession>A0ABM4D1X3</accession>
<dbReference type="GeneID" id="105846037"/>
<dbReference type="PANTHER" id="PTHR35088:SF1">
    <property type="entry name" value="COILED-COIL DOMAIN-CONTAINING PROTEIN 178"/>
    <property type="match status" value="1"/>
</dbReference>
<keyword evidence="2" id="KW-1185">Reference proteome</keyword>
<keyword evidence="1" id="KW-0175">Coiled coil</keyword>
<protein>
    <submittedName>
        <fullName evidence="3">Coiled-coil domain-containing protein 178 isoform X2</fullName>
    </submittedName>
</protein>
<dbReference type="Proteomes" id="UP001652625">
    <property type="component" value="Chromosome 12"/>
</dbReference>
<reference evidence="3" key="1">
    <citation type="submission" date="2025-08" db="UniProtKB">
        <authorList>
            <consortium name="RefSeq"/>
        </authorList>
    </citation>
    <scope>IDENTIFICATION</scope>
</reference>
<sequence length="792" mass="92081">MATSIQSLEIGIEKDIKRSCQFTTVASSCIEKIKINFKSLQSELEEHIEWLKQGNIMQGYDTNSLNHIEYDEQISSYKSTVTWEGDFYSSKLNPTIQGILRLAERLEGDCVRLSHLLEQEKERTRKLREDLYNRTYGRYHELCKDVQKEHEKCVFDVQELKWHCDFQGRIESRLKEKIRQASNINAKLHKEINSIEVNCPLIKEKLESEKDAKLRIKNEQTIVNKQLSLAQEKLNIQESEFVRFSKIFNKEQEISANNLMLLSKKLSDMGTSYLNLQKEHKEMSDRLSEVQSIYATLESELTVIDQRINEIELLSSEIEKDIKQTAESSTRLKIEHAELVEEETLNKQKYLDLEQFFKLELEQLNVQVSQKTNSLRTLVLANQKLEIDINDLQTKISESEKKKLSDIKTAIRAITDKEKVHFDFQIIQEETKRLQVIHNKLLSEYHKQRDQATEIEENLSVRCQDLKTQNEEESHNCIILKARIKSDTAEFLAQKRVCEDNRLKLSNIKDKVEGSMLTVDQQVNLLKHKNDISHKALQGFKDLISQVVIKNSTKQISLENEIALLESKEEALKKEISEVTENKILQEDTTTDLEIKMLKINSLRVNIEKSISIIEAAINDLNEENEELDTAINLNTNIENTLKSALKEIAIDRFEAQAEVHKGRMLQRNQVLQKAQEQVQEVRLINAILARKYSLLQSKHISIKNEFVNTYEKFTLAQDSLRDKQNLCKTFAQLHAALECVFKDREIQTKLGIAKFSQMTIKNATEISEIRNKLKIVVDRISEFLESINKLC</sequence>
<evidence type="ECO:0000256" key="1">
    <source>
        <dbReference type="SAM" id="Coils"/>
    </source>
</evidence>
<dbReference type="RefSeq" id="XP_065668253.1">
    <property type="nucleotide sequence ID" value="XM_065812181.1"/>
</dbReference>
<evidence type="ECO:0000313" key="2">
    <source>
        <dbReference type="Proteomes" id="UP001652625"/>
    </source>
</evidence>